<keyword evidence="4 9" id="KW-1133">Transmembrane helix</keyword>
<evidence type="ECO:0000256" key="8">
    <source>
        <dbReference type="RuleBase" id="RU003346"/>
    </source>
</evidence>
<dbReference type="PANTHER" id="PTHR48021:SF96">
    <property type="entry name" value="FACILITATED TREHALOSE TRANSPORTER TRET1-1-RELATED"/>
    <property type="match status" value="1"/>
</dbReference>
<dbReference type="InterPro" id="IPR036259">
    <property type="entry name" value="MFS_trans_sf"/>
</dbReference>
<reference evidence="11" key="1">
    <citation type="journal article" date="2016" name="Sci. Rep.">
        <title>Molecular characterization of firefly nuptial gifts: a multi-omics approach sheds light on postcopulatory sexual selection.</title>
        <authorList>
            <person name="Al-Wathiqui N."/>
            <person name="Fallon T.R."/>
            <person name="South A."/>
            <person name="Weng J.K."/>
            <person name="Lewis S.M."/>
        </authorList>
    </citation>
    <scope>NUCLEOTIDE SEQUENCE</scope>
</reference>
<dbReference type="InterPro" id="IPR050549">
    <property type="entry name" value="MFS_Trehalose_Transporter"/>
</dbReference>
<dbReference type="GO" id="GO:0051119">
    <property type="term" value="F:sugar transmembrane transporter activity"/>
    <property type="evidence" value="ECO:0007669"/>
    <property type="project" value="InterPro"/>
</dbReference>
<evidence type="ECO:0000259" key="10">
    <source>
        <dbReference type="PROSITE" id="PS50850"/>
    </source>
</evidence>
<dbReference type="PRINTS" id="PR00171">
    <property type="entry name" value="SUGRTRNSPORT"/>
</dbReference>
<feature type="transmembrane region" description="Helical" evidence="9">
    <location>
        <begin position="482"/>
        <end position="503"/>
    </location>
</feature>
<dbReference type="InterPro" id="IPR003663">
    <property type="entry name" value="Sugar/inositol_transpt"/>
</dbReference>
<dbReference type="FunFam" id="1.20.1250.20:FF:000055">
    <property type="entry name" value="Facilitated trehalose transporter Tret1-2 homolog"/>
    <property type="match status" value="1"/>
</dbReference>
<keyword evidence="5 9" id="KW-0472">Membrane</keyword>
<dbReference type="Gene3D" id="1.20.1250.20">
    <property type="entry name" value="MFS general substrate transporter like domains"/>
    <property type="match status" value="1"/>
</dbReference>
<dbReference type="AlphaFoldDB" id="A0A1Y1MWX5"/>
<dbReference type="GO" id="GO:0005886">
    <property type="term" value="C:plasma membrane"/>
    <property type="evidence" value="ECO:0007669"/>
    <property type="project" value="UniProtKB-SubCell"/>
</dbReference>
<name>A0A1Y1MWX5_PHOPY</name>
<reference evidence="12" key="3">
    <citation type="submission" date="2019-08" db="EMBL/GenBank/DDBJ databases">
        <authorList>
            <consortium name="Photinus pyralis genome working group"/>
            <person name="Fallon T.R."/>
            <person name="Sander Lower S.E."/>
            <person name="Weng J.-K."/>
        </authorList>
    </citation>
    <scope>NUCLEOTIDE SEQUENCE</scope>
    <source>
        <strain evidence="12">1611_PpyrPB1</strain>
        <tissue evidence="12">Whole body</tissue>
    </source>
</reference>
<reference evidence="12 13" key="2">
    <citation type="journal article" date="2018" name="Elife">
        <title>Firefly genomes illuminate parallel origins of bioluminescence in beetles.</title>
        <authorList>
            <person name="Fallon T.R."/>
            <person name="Lower S.E."/>
            <person name="Chang C.H."/>
            <person name="Bessho-Uehara M."/>
            <person name="Martin G.J."/>
            <person name="Bewick A.J."/>
            <person name="Behringer M."/>
            <person name="Debat H.J."/>
            <person name="Wong I."/>
            <person name="Day J.C."/>
            <person name="Suvorov A."/>
            <person name="Silva C.J."/>
            <person name="Stanger-Hall K.F."/>
            <person name="Hall D.W."/>
            <person name="Schmitz R.J."/>
            <person name="Nelson D.R."/>
            <person name="Lewis S.M."/>
            <person name="Shigenobu S."/>
            <person name="Bybee S.M."/>
            <person name="Larracuente A.M."/>
            <person name="Oba Y."/>
            <person name="Weng J.K."/>
        </authorList>
    </citation>
    <scope>NUCLEOTIDE SEQUENCE [LARGE SCALE GENOMIC DNA]</scope>
    <source>
        <strain evidence="12">1611_PpyrPB1</strain>
        <tissue evidence="12">Whole body</tissue>
    </source>
</reference>
<feature type="transmembrane region" description="Helical" evidence="9">
    <location>
        <begin position="235"/>
        <end position="254"/>
    </location>
</feature>
<comment type="similarity">
    <text evidence="7">Belongs to the major facilitator superfamily. Sugar transporter (TC 2.A.1.1) family. Trehalose transporter subfamily.</text>
</comment>
<evidence type="ECO:0000313" key="12">
    <source>
        <dbReference type="EMBL" id="KAB0801232.1"/>
    </source>
</evidence>
<keyword evidence="13" id="KW-1185">Reference proteome</keyword>
<evidence type="ECO:0000256" key="4">
    <source>
        <dbReference type="ARBA" id="ARBA00022989"/>
    </source>
</evidence>
<feature type="domain" description="Major facilitator superfamily (MFS) profile" evidence="10">
    <location>
        <begin position="85"/>
        <end position="507"/>
    </location>
</feature>
<evidence type="ECO:0000256" key="5">
    <source>
        <dbReference type="ARBA" id="ARBA00023136"/>
    </source>
</evidence>
<protein>
    <recommendedName>
        <fullName evidence="10">Major facilitator superfamily (MFS) profile domain-containing protein</fullName>
    </recommendedName>
</protein>
<feature type="transmembrane region" description="Helical" evidence="9">
    <location>
        <begin position="123"/>
        <end position="146"/>
    </location>
</feature>
<accession>A0A1Y1MWX5</accession>
<dbReference type="InterPro" id="IPR020846">
    <property type="entry name" value="MFS_dom"/>
</dbReference>
<dbReference type="InterPro" id="IPR044775">
    <property type="entry name" value="MFS_ERD6/Tret1-like"/>
</dbReference>
<dbReference type="EMBL" id="GEZM01021531">
    <property type="protein sequence ID" value="JAV88955.1"/>
    <property type="molecule type" value="Transcribed_RNA"/>
</dbReference>
<dbReference type="PROSITE" id="PS00217">
    <property type="entry name" value="SUGAR_TRANSPORT_2"/>
    <property type="match status" value="1"/>
</dbReference>
<proteinExistence type="inferred from homology"/>
<feature type="transmembrane region" description="Helical" evidence="9">
    <location>
        <begin position="176"/>
        <end position="197"/>
    </location>
</feature>
<dbReference type="InParanoid" id="A0A1Y1MWX5"/>
<feature type="transmembrane region" description="Helical" evidence="9">
    <location>
        <begin position="353"/>
        <end position="375"/>
    </location>
</feature>
<evidence type="ECO:0000313" key="11">
    <source>
        <dbReference type="EMBL" id="JAV88955.1"/>
    </source>
</evidence>
<evidence type="ECO:0000313" key="13">
    <source>
        <dbReference type="Proteomes" id="UP000327044"/>
    </source>
</evidence>
<dbReference type="InterPro" id="IPR005828">
    <property type="entry name" value="MFS_sugar_transport-like"/>
</dbReference>
<dbReference type="InterPro" id="IPR005829">
    <property type="entry name" value="Sugar_transporter_CS"/>
</dbReference>
<feature type="transmembrane region" description="Helical" evidence="9">
    <location>
        <begin position="153"/>
        <end position="170"/>
    </location>
</feature>
<comment type="subcellular location">
    <subcellularLocation>
        <location evidence="1">Cell membrane</location>
        <topology evidence="1">Multi-pass membrane protein</topology>
    </subcellularLocation>
</comment>
<dbReference type="PROSITE" id="PS00216">
    <property type="entry name" value="SUGAR_TRANSPORT_1"/>
    <property type="match status" value="1"/>
</dbReference>
<dbReference type="EMBL" id="VVIM01000003">
    <property type="protein sequence ID" value="KAB0801232.1"/>
    <property type="molecule type" value="Genomic_DNA"/>
</dbReference>
<evidence type="ECO:0000256" key="9">
    <source>
        <dbReference type="SAM" id="Phobius"/>
    </source>
</evidence>
<keyword evidence="3 9" id="KW-0812">Transmembrane</keyword>
<evidence type="ECO:0000256" key="6">
    <source>
        <dbReference type="ARBA" id="ARBA00023180"/>
    </source>
</evidence>
<dbReference type="NCBIfam" id="TIGR00879">
    <property type="entry name" value="SP"/>
    <property type="match status" value="1"/>
</dbReference>
<dbReference type="CDD" id="cd17358">
    <property type="entry name" value="MFS_GLUT6_8_Class3_like"/>
    <property type="match status" value="1"/>
</dbReference>
<evidence type="ECO:0000256" key="3">
    <source>
        <dbReference type="ARBA" id="ARBA00022692"/>
    </source>
</evidence>
<dbReference type="PROSITE" id="PS50850">
    <property type="entry name" value="MFS"/>
    <property type="match status" value="1"/>
</dbReference>
<feature type="transmembrane region" description="Helical" evidence="9">
    <location>
        <begin position="209"/>
        <end position="229"/>
    </location>
</feature>
<sequence>MDSDGANRSKFWDNVVQKFTAPPSVYTVNPQGNQKKDTEVEDPNTVIAGTVSENRTHENNVRSRATHASYGISFKKPRLFNQVLASISIACVSAVTGFISAFTAPATDGIKMELKVSDEEFSWVGSLVPLGALVGALVGGQLINFFGRKRTILIANVLFLICWGSIAIASSVEFLFVARGISGFAVGIASLTMPLYIGETIEPHVRGTLGLLPTAFGNIGILLCFLLGTYLSWRTLAWCGALLSIPFLFLVFLIPETPRWYASRNRDREAHDALRWLRGPNEDIHEEYSNLFNKEKGVTPSVCRVIMELREHAHLKALIIALGLMFFQQFTGITAVIYYATDVFNMSGSEIDSSLSTIIVGLVNFASTFIASVLVDKAGRKVLLYVSSLSMILTLITLGTYFYFLHLKFPITQYGWVPLFSLIVYVLGFSLGFGPIPWLMLGEIFPIRVKGIAASFATAFHWLCTFVVTKSFVNIIQGVGPYGAFWIFGILSIASVVFVSLIVPETKNKSLDEIEAIMNTRKGTPYVFKP</sequence>
<feature type="transmembrane region" description="Helical" evidence="9">
    <location>
        <begin position="382"/>
        <end position="404"/>
    </location>
</feature>
<feature type="transmembrane region" description="Helical" evidence="9">
    <location>
        <begin position="452"/>
        <end position="476"/>
    </location>
</feature>
<keyword evidence="8" id="KW-0813">Transport</keyword>
<feature type="transmembrane region" description="Helical" evidence="9">
    <location>
        <begin position="317"/>
        <end position="341"/>
    </location>
</feature>
<dbReference type="PANTHER" id="PTHR48021">
    <property type="match status" value="1"/>
</dbReference>
<evidence type="ECO:0000256" key="2">
    <source>
        <dbReference type="ARBA" id="ARBA00022475"/>
    </source>
</evidence>
<gene>
    <name evidence="12" type="ORF">PPYR_05586</name>
</gene>
<dbReference type="OrthoDB" id="6339427at2759"/>
<feature type="transmembrane region" description="Helical" evidence="9">
    <location>
        <begin position="83"/>
        <end position="103"/>
    </location>
</feature>
<dbReference type="Pfam" id="PF00083">
    <property type="entry name" value="Sugar_tr"/>
    <property type="match status" value="1"/>
</dbReference>
<keyword evidence="6" id="KW-0325">Glycoprotein</keyword>
<keyword evidence="2" id="KW-1003">Cell membrane</keyword>
<dbReference type="Proteomes" id="UP000327044">
    <property type="component" value="Unassembled WGS sequence"/>
</dbReference>
<evidence type="ECO:0000256" key="7">
    <source>
        <dbReference type="ARBA" id="ARBA00024348"/>
    </source>
</evidence>
<evidence type="ECO:0000256" key="1">
    <source>
        <dbReference type="ARBA" id="ARBA00004651"/>
    </source>
</evidence>
<feature type="transmembrane region" description="Helical" evidence="9">
    <location>
        <begin position="416"/>
        <end position="440"/>
    </location>
</feature>
<dbReference type="SUPFAM" id="SSF103473">
    <property type="entry name" value="MFS general substrate transporter"/>
    <property type="match status" value="1"/>
</dbReference>
<organism evidence="11">
    <name type="scientific">Photinus pyralis</name>
    <name type="common">Common eastern firefly</name>
    <name type="synonym">Lampyris pyralis</name>
    <dbReference type="NCBI Taxonomy" id="7054"/>
    <lineage>
        <taxon>Eukaryota</taxon>
        <taxon>Metazoa</taxon>
        <taxon>Ecdysozoa</taxon>
        <taxon>Arthropoda</taxon>
        <taxon>Hexapoda</taxon>
        <taxon>Insecta</taxon>
        <taxon>Pterygota</taxon>
        <taxon>Neoptera</taxon>
        <taxon>Endopterygota</taxon>
        <taxon>Coleoptera</taxon>
        <taxon>Polyphaga</taxon>
        <taxon>Elateriformia</taxon>
        <taxon>Elateroidea</taxon>
        <taxon>Lampyridae</taxon>
        <taxon>Lampyrinae</taxon>
        <taxon>Photinus</taxon>
    </lineage>
</organism>